<dbReference type="Proteomes" id="UP001162992">
    <property type="component" value="Chromosome 1"/>
</dbReference>
<protein>
    <submittedName>
        <fullName evidence="1">Uncharacterized protein</fullName>
    </submittedName>
</protein>
<evidence type="ECO:0000313" key="2">
    <source>
        <dbReference type="Proteomes" id="UP001162992"/>
    </source>
</evidence>
<reference evidence="2" key="1">
    <citation type="journal article" date="2024" name="Proc. Natl. Acad. Sci. U.S.A.">
        <title>Extraordinary preservation of gene collinearity over three hundred million years revealed in homosporous lycophytes.</title>
        <authorList>
            <person name="Li C."/>
            <person name="Wickell D."/>
            <person name="Kuo L.Y."/>
            <person name="Chen X."/>
            <person name="Nie B."/>
            <person name="Liao X."/>
            <person name="Peng D."/>
            <person name="Ji J."/>
            <person name="Jenkins J."/>
            <person name="Williams M."/>
            <person name="Shu S."/>
            <person name="Plott C."/>
            <person name="Barry K."/>
            <person name="Rajasekar S."/>
            <person name="Grimwood J."/>
            <person name="Han X."/>
            <person name="Sun S."/>
            <person name="Hou Z."/>
            <person name="He W."/>
            <person name="Dai G."/>
            <person name="Sun C."/>
            <person name="Schmutz J."/>
            <person name="Leebens-Mack J.H."/>
            <person name="Li F.W."/>
            <person name="Wang L."/>
        </authorList>
    </citation>
    <scope>NUCLEOTIDE SEQUENCE [LARGE SCALE GENOMIC DNA]</scope>
    <source>
        <strain evidence="2">cv. PW_Plant_1</strain>
    </source>
</reference>
<organism evidence="1 2">
    <name type="scientific">Diphasiastrum complanatum</name>
    <name type="common">Issler's clubmoss</name>
    <name type="synonym">Lycopodium complanatum</name>
    <dbReference type="NCBI Taxonomy" id="34168"/>
    <lineage>
        <taxon>Eukaryota</taxon>
        <taxon>Viridiplantae</taxon>
        <taxon>Streptophyta</taxon>
        <taxon>Embryophyta</taxon>
        <taxon>Tracheophyta</taxon>
        <taxon>Lycopodiopsida</taxon>
        <taxon>Lycopodiales</taxon>
        <taxon>Lycopodiaceae</taxon>
        <taxon>Lycopodioideae</taxon>
        <taxon>Diphasiastrum</taxon>
    </lineage>
</organism>
<keyword evidence="2" id="KW-1185">Reference proteome</keyword>
<accession>A0ACC2EMZ4</accession>
<evidence type="ECO:0000313" key="1">
    <source>
        <dbReference type="EMBL" id="KAJ7567851.1"/>
    </source>
</evidence>
<comment type="caution">
    <text evidence="1">The sequence shown here is derived from an EMBL/GenBank/DDBJ whole genome shotgun (WGS) entry which is preliminary data.</text>
</comment>
<gene>
    <name evidence="1" type="ORF">O6H91_01G009900</name>
</gene>
<sequence length="184" mass="20142">MAIVMSGLLPCALPSILLPILPCKAQKSYQCHLPTTTTAPALPRSQLQQQHGSRLGRCTVLFTHNAGIRRSTGSKRCAKLVAMAIGESESSDATTNLFKGLQDAWDKTEDKLAIGGLGFAALIVLWASTGLISAIDKLPLIPAFFELVGILFVGWFVYRYLLFKPEREELVRKIEEAKEKITGQ</sequence>
<dbReference type="EMBL" id="CM055092">
    <property type="protein sequence ID" value="KAJ7567851.1"/>
    <property type="molecule type" value="Genomic_DNA"/>
</dbReference>
<name>A0ACC2EMZ4_DIPCM</name>
<proteinExistence type="predicted"/>